<dbReference type="CDD" id="cd00859">
    <property type="entry name" value="HisRS_anticodon"/>
    <property type="match status" value="1"/>
</dbReference>
<keyword evidence="7" id="KW-0067">ATP-binding</keyword>
<name>A0A6A1VEI8_9ROSI</name>
<evidence type="ECO:0000259" key="14">
    <source>
        <dbReference type="Pfam" id="PF13393"/>
    </source>
</evidence>
<feature type="domain" description="Anticodon-binding" evidence="13">
    <location>
        <begin position="651"/>
        <end position="737"/>
    </location>
</feature>
<keyword evidence="16" id="KW-1185">Reference proteome</keyword>
<evidence type="ECO:0000256" key="6">
    <source>
        <dbReference type="ARBA" id="ARBA00022741"/>
    </source>
</evidence>
<dbReference type="GO" id="GO:0005524">
    <property type="term" value="F:ATP binding"/>
    <property type="evidence" value="ECO:0007669"/>
    <property type="project" value="UniProtKB-KW"/>
</dbReference>
<evidence type="ECO:0000313" key="15">
    <source>
        <dbReference type="EMBL" id="KAB1210965.1"/>
    </source>
</evidence>
<keyword evidence="6" id="KW-0547">Nucleotide-binding</keyword>
<evidence type="ECO:0000256" key="4">
    <source>
        <dbReference type="ARBA" id="ARBA00011881"/>
    </source>
</evidence>
<organism evidence="15 16">
    <name type="scientific">Morella rubra</name>
    <name type="common">Chinese bayberry</name>
    <dbReference type="NCBI Taxonomy" id="262757"/>
    <lineage>
        <taxon>Eukaryota</taxon>
        <taxon>Viridiplantae</taxon>
        <taxon>Streptophyta</taxon>
        <taxon>Embryophyta</taxon>
        <taxon>Tracheophyta</taxon>
        <taxon>Spermatophyta</taxon>
        <taxon>Magnoliopsida</taxon>
        <taxon>eudicotyledons</taxon>
        <taxon>Gunneridae</taxon>
        <taxon>Pentapetalae</taxon>
        <taxon>rosids</taxon>
        <taxon>fabids</taxon>
        <taxon>Fagales</taxon>
        <taxon>Myricaceae</taxon>
        <taxon>Morella</taxon>
    </lineage>
</organism>
<evidence type="ECO:0000256" key="10">
    <source>
        <dbReference type="ARBA" id="ARBA00023232"/>
    </source>
</evidence>
<dbReference type="OrthoDB" id="1906957at2759"/>
<keyword evidence="9" id="KW-0030">Aminoacyl-tRNA synthetase</keyword>
<comment type="subcellular location">
    <subcellularLocation>
        <location evidence="2">Cytoplasm</location>
    </subcellularLocation>
</comment>
<dbReference type="Pfam" id="PF00221">
    <property type="entry name" value="Lyase_aromatic"/>
    <property type="match status" value="1"/>
</dbReference>
<proteinExistence type="inferred from homology"/>
<dbReference type="SUPFAM" id="SSF48557">
    <property type="entry name" value="L-aspartase-like"/>
    <property type="match status" value="1"/>
</dbReference>
<evidence type="ECO:0000256" key="9">
    <source>
        <dbReference type="ARBA" id="ARBA00023146"/>
    </source>
</evidence>
<dbReference type="PANTHER" id="PTHR11476:SF7">
    <property type="entry name" value="HISTIDINE--TRNA LIGASE"/>
    <property type="match status" value="1"/>
</dbReference>
<evidence type="ECO:0000256" key="2">
    <source>
        <dbReference type="ARBA" id="ARBA00004496"/>
    </source>
</evidence>
<dbReference type="GO" id="GO:0003723">
    <property type="term" value="F:RNA binding"/>
    <property type="evidence" value="ECO:0007669"/>
    <property type="project" value="TreeGrafter"/>
</dbReference>
<dbReference type="GO" id="GO:0004821">
    <property type="term" value="F:histidine-tRNA ligase activity"/>
    <property type="evidence" value="ECO:0007669"/>
    <property type="project" value="UniProtKB-EC"/>
</dbReference>
<comment type="catalytic activity">
    <reaction evidence="11">
        <text>L-phenylalanine = (E)-cinnamate + NH4(+)</text>
        <dbReference type="Rhea" id="RHEA:21384"/>
        <dbReference type="ChEBI" id="CHEBI:15669"/>
        <dbReference type="ChEBI" id="CHEBI:28938"/>
        <dbReference type="ChEBI" id="CHEBI:58095"/>
        <dbReference type="EC" id="4.3.1.24"/>
    </reaction>
</comment>
<evidence type="ECO:0000256" key="8">
    <source>
        <dbReference type="ARBA" id="ARBA00022917"/>
    </source>
</evidence>
<dbReference type="GO" id="GO:0005829">
    <property type="term" value="C:cytosol"/>
    <property type="evidence" value="ECO:0007669"/>
    <property type="project" value="TreeGrafter"/>
</dbReference>
<dbReference type="InterPro" id="IPR033656">
    <property type="entry name" value="HisRS_anticodon"/>
</dbReference>
<dbReference type="Gene3D" id="3.30.930.10">
    <property type="entry name" value="Bira Bifunctional Protein, Domain 2"/>
    <property type="match status" value="2"/>
</dbReference>
<dbReference type="Gene3D" id="1.20.200.10">
    <property type="entry name" value="Fumarase/aspartase (Central domain)"/>
    <property type="match status" value="1"/>
</dbReference>
<gene>
    <name evidence="15" type="ORF">CJ030_MR6G019644</name>
</gene>
<dbReference type="EMBL" id="RXIC02000024">
    <property type="protein sequence ID" value="KAB1210965.1"/>
    <property type="molecule type" value="Genomic_DNA"/>
</dbReference>
<evidence type="ECO:0000256" key="3">
    <source>
        <dbReference type="ARBA" id="ARBA00008226"/>
    </source>
</evidence>
<comment type="similarity">
    <text evidence="3">Belongs to the class-II aminoacyl-tRNA synthetase family.</text>
</comment>
<dbReference type="PANTHER" id="PTHR11476">
    <property type="entry name" value="HISTIDYL-TRNA SYNTHETASE"/>
    <property type="match status" value="1"/>
</dbReference>
<keyword evidence="5 15" id="KW-0436">Ligase</keyword>
<evidence type="ECO:0000256" key="7">
    <source>
        <dbReference type="ARBA" id="ARBA00022840"/>
    </source>
</evidence>
<evidence type="ECO:0000313" key="16">
    <source>
        <dbReference type="Proteomes" id="UP000516437"/>
    </source>
</evidence>
<evidence type="ECO:0000256" key="11">
    <source>
        <dbReference type="ARBA" id="ARBA00023537"/>
    </source>
</evidence>
<dbReference type="GO" id="GO:0006427">
    <property type="term" value="P:histidyl-tRNA aminoacylation"/>
    <property type="evidence" value="ECO:0007669"/>
    <property type="project" value="TreeGrafter"/>
</dbReference>
<reference evidence="15 16" key="1">
    <citation type="journal article" date="2019" name="Plant Biotechnol. J.">
        <title>The red bayberry genome and genetic basis of sex determination.</title>
        <authorList>
            <person name="Jia H.M."/>
            <person name="Jia H.J."/>
            <person name="Cai Q.L."/>
            <person name="Wang Y."/>
            <person name="Zhao H.B."/>
            <person name="Yang W.F."/>
            <person name="Wang G.Y."/>
            <person name="Li Y.H."/>
            <person name="Zhan D.L."/>
            <person name="Shen Y.T."/>
            <person name="Niu Q.F."/>
            <person name="Chang L."/>
            <person name="Qiu J."/>
            <person name="Zhao L."/>
            <person name="Xie H.B."/>
            <person name="Fu W.Y."/>
            <person name="Jin J."/>
            <person name="Li X.W."/>
            <person name="Jiao Y."/>
            <person name="Zhou C.C."/>
            <person name="Tu T."/>
            <person name="Chai C.Y."/>
            <person name="Gao J.L."/>
            <person name="Fan L.J."/>
            <person name="van de Weg E."/>
            <person name="Wang J.Y."/>
            <person name="Gao Z.S."/>
        </authorList>
    </citation>
    <scope>NUCLEOTIDE SEQUENCE [LARGE SCALE GENOMIC DNA]</scope>
    <source>
        <tissue evidence="15">Leaves</tissue>
    </source>
</reference>
<dbReference type="GO" id="GO:0045548">
    <property type="term" value="F:phenylalanine ammonia-lyase activity"/>
    <property type="evidence" value="ECO:0007669"/>
    <property type="project" value="UniProtKB-EC"/>
</dbReference>
<dbReference type="InterPro" id="IPR001106">
    <property type="entry name" value="Aromatic_Lyase"/>
</dbReference>
<comment type="catalytic activity">
    <reaction evidence="12">
        <text>tRNA(His) + L-histidine + ATP = L-histidyl-tRNA(His) + AMP + diphosphate + H(+)</text>
        <dbReference type="Rhea" id="RHEA:17313"/>
        <dbReference type="Rhea" id="RHEA-COMP:9665"/>
        <dbReference type="Rhea" id="RHEA-COMP:9689"/>
        <dbReference type="ChEBI" id="CHEBI:15378"/>
        <dbReference type="ChEBI" id="CHEBI:30616"/>
        <dbReference type="ChEBI" id="CHEBI:33019"/>
        <dbReference type="ChEBI" id="CHEBI:57595"/>
        <dbReference type="ChEBI" id="CHEBI:78442"/>
        <dbReference type="ChEBI" id="CHEBI:78527"/>
        <dbReference type="ChEBI" id="CHEBI:456215"/>
        <dbReference type="EC" id="6.1.1.21"/>
    </reaction>
</comment>
<comment type="caution">
    <text evidence="15">The sequence shown here is derived from an EMBL/GenBank/DDBJ whole genome shotgun (WGS) entry which is preliminary data.</text>
</comment>
<dbReference type="InterPro" id="IPR008948">
    <property type="entry name" value="L-Aspartase-like"/>
</dbReference>
<dbReference type="Pfam" id="PF03129">
    <property type="entry name" value="HGTP_anticodon"/>
    <property type="match status" value="1"/>
</dbReference>
<dbReference type="InterPro" id="IPR045864">
    <property type="entry name" value="aa-tRNA-synth_II/BPL/LPL"/>
</dbReference>
<dbReference type="AlphaFoldDB" id="A0A6A1VEI8"/>
<comment type="subunit">
    <text evidence="4">Homotetramer.</text>
</comment>
<accession>A0A6A1VEI8</accession>
<dbReference type="GO" id="GO:0032543">
    <property type="term" value="P:mitochondrial translation"/>
    <property type="evidence" value="ECO:0007669"/>
    <property type="project" value="TreeGrafter"/>
</dbReference>
<evidence type="ECO:0000256" key="12">
    <source>
        <dbReference type="ARBA" id="ARBA00047639"/>
    </source>
</evidence>
<sequence length="741" mass="81422">MTERAEVSVISLGGKGSSLSSSSLYAIATGIAQVRIDSSALDRLASSSSASHQPPSINCRISLPETLNLLESRSFFTVLLNKLLISSSPNIRTVLPVRISEALNSKCQIDFEPLDVTREELFVLQNSSAALHGISAILDHEFTALSAIVDAFAAISCEASRADVAAFNSMDSGDGVSAKEEVGVASDMKVLLNGSKLVGKVQSESFSKIPKVHGSWREIVKLVHSKTRVELNSSVKLVNAEGLAVRSVLLPLYDLGKCSLNRAKSNLDSIADVNLRSSLAGLFEGKCPSSARFTSGFKLVSELGLEEDHEKFVHEVNVLLGMVWNIVAWEVITAFFALEGLEWREKSEKGVEANGGGNVKVEKKSEKKKKVVLGKGTSVIVQLIKDRLQGKEGVAIEGSGLEKWVEDLLLLLDPKDLDFDTLLQKVKEIVESNESRRLPKLPKGTRDFAKEQMTIRKSAFSIIEEVFERHGATALDTPAFELRETLMGKYGEDSKLIYDLADQIKLNHRKLLDGMLDICGVPSEKFRTICSSIDKLDKQSFEQIKKEMVDEKGLTVEIADAIGTFVKERGSPLELLSKLKQEGSKFLGHSGSVDALNELDILFKALDKSKCIDKVVFDLSLARGLDYYTGVIFEAVFKGGTQTARATKTEVLVSILGDDLTLAAELATELWSAKVKAEYLVNKRVMKHIDRARESRIPWMIIVGERELNEGTVKLKDVEAAKEEAIPRSKVVEELKRRLNQ</sequence>
<feature type="domain" description="Class II Histidinyl-tRNA synthetase (HisRS)-like catalytic core" evidence="14">
    <location>
        <begin position="503"/>
        <end position="640"/>
    </location>
</feature>
<dbReference type="InterPro" id="IPR036621">
    <property type="entry name" value="Anticodon-bd_dom_sf"/>
</dbReference>
<dbReference type="InterPro" id="IPR041715">
    <property type="entry name" value="HisRS-like_core"/>
</dbReference>
<dbReference type="SUPFAM" id="SSF52954">
    <property type="entry name" value="Class II aaRS ABD-related"/>
    <property type="match status" value="1"/>
</dbReference>
<dbReference type="GO" id="GO:0006559">
    <property type="term" value="P:L-phenylalanine catabolic process"/>
    <property type="evidence" value="ECO:0007669"/>
    <property type="project" value="UniProtKB-KW"/>
</dbReference>
<dbReference type="FunFam" id="3.40.50.800:FF:000012">
    <property type="entry name" value="Histidine--tRNA ligase, cytoplasmic"/>
    <property type="match status" value="1"/>
</dbReference>
<comment type="function">
    <text evidence="1">This is a key enzyme of plant metabolism catalyzing the first reaction in the biosynthesis from L-phenylalanine of a wide variety of natural products based on the phenylpropane skeleton.</text>
</comment>
<protein>
    <submittedName>
        <fullName evidence="15">Histidine--tRNA ligase</fullName>
    </submittedName>
</protein>
<dbReference type="SUPFAM" id="SSF55681">
    <property type="entry name" value="Class II aaRS and biotin synthetases"/>
    <property type="match status" value="2"/>
</dbReference>
<dbReference type="Proteomes" id="UP000516437">
    <property type="component" value="Chromosome 6"/>
</dbReference>
<dbReference type="Pfam" id="PF13393">
    <property type="entry name" value="tRNA-synt_His"/>
    <property type="match status" value="1"/>
</dbReference>
<keyword evidence="10" id="KW-0585">Phenylalanine catabolism</keyword>
<evidence type="ECO:0000259" key="13">
    <source>
        <dbReference type="Pfam" id="PF03129"/>
    </source>
</evidence>
<dbReference type="InterPro" id="IPR004154">
    <property type="entry name" value="Anticodon-bd"/>
</dbReference>
<evidence type="ECO:0000256" key="1">
    <source>
        <dbReference type="ARBA" id="ARBA00002235"/>
    </source>
</evidence>
<dbReference type="Gene3D" id="3.40.50.800">
    <property type="entry name" value="Anticodon-binding domain"/>
    <property type="match status" value="1"/>
</dbReference>
<dbReference type="GO" id="GO:0005739">
    <property type="term" value="C:mitochondrion"/>
    <property type="evidence" value="ECO:0007669"/>
    <property type="project" value="TreeGrafter"/>
</dbReference>
<evidence type="ECO:0000256" key="5">
    <source>
        <dbReference type="ARBA" id="ARBA00022598"/>
    </source>
</evidence>
<keyword evidence="8" id="KW-0648">Protein biosynthesis</keyword>